<accession>A0A9X0CPE9</accession>
<reference evidence="1" key="1">
    <citation type="submission" date="2023-01" db="EMBL/GenBank/DDBJ databases">
        <title>Genome assembly of the deep-sea coral Lophelia pertusa.</title>
        <authorList>
            <person name="Herrera S."/>
            <person name="Cordes E."/>
        </authorList>
    </citation>
    <scope>NUCLEOTIDE SEQUENCE</scope>
    <source>
        <strain evidence="1">USNM1676648</strain>
        <tissue evidence="1">Polyp</tissue>
    </source>
</reference>
<dbReference type="EMBL" id="MU826855">
    <property type="protein sequence ID" value="KAJ7370815.1"/>
    <property type="molecule type" value="Genomic_DNA"/>
</dbReference>
<comment type="caution">
    <text evidence="1">The sequence shown here is derived from an EMBL/GenBank/DDBJ whole genome shotgun (WGS) entry which is preliminary data.</text>
</comment>
<proteinExistence type="predicted"/>
<organism evidence="1 2">
    <name type="scientific">Desmophyllum pertusum</name>
    <dbReference type="NCBI Taxonomy" id="174260"/>
    <lineage>
        <taxon>Eukaryota</taxon>
        <taxon>Metazoa</taxon>
        <taxon>Cnidaria</taxon>
        <taxon>Anthozoa</taxon>
        <taxon>Hexacorallia</taxon>
        <taxon>Scleractinia</taxon>
        <taxon>Caryophylliina</taxon>
        <taxon>Caryophylliidae</taxon>
        <taxon>Desmophyllum</taxon>
    </lineage>
</organism>
<gene>
    <name evidence="1" type="ORF">OS493_029358</name>
</gene>
<protein>
    <submittedName>
        <fullName evidence="1">Uncharacterized protein</fullName>
    </submittedName>
</protein>
<dbReference type="AlphaFoldDB" id="A0A9X0CPE9"/>
<dbReference type="Proteomes" id="UP001163046">
    <property type="component" value="Unassembled WGS sequence"/>
</dbReference>
<evidence type="ECO:0000313" key="2">
    <source>
        <dbReference type="Proteomes" id="UP001163046"/>
    </source>
</evidence>
<evidence type="ECO:0000313" key="1">
    <source>
        <dbReference type="EMBL" id="KAJ7370815.1"/>
    </source>
</evidence>
<sequence length="87" mass="9725">MISTAIVRLQVSSAATSGCHAQDQALKLYTCCLTSVNIWARSLNLLLETLSPYGPFRRRNTGPDVDSFSFTTSGEMVKEPDFHHRFM</sequence>
<keyword evidence="2" id="KW-1185">Reference proteome</keyword>
<name>A0A9X0CPE9_9CNID</name>